<dbReference type="Proteomes" id="UP000529417">
    <property type="component" value="Unassembled WGS sequence"/>
</dbReference>
<name>A0A7Z0I0K0_9RHOB</name>
<dbReference type="EMBL" id="JACBXS010000023">
    <property type="protein sequence ID" value="NYS25683.1"/>
    <property type="molecule type" value="Genomic_DNA"/>
</dbReference>
<reference evidence="2 3" key="1">
    <citation type="journal article" date="2000" name="Arch. Microbiol.">
        <title>Rhodobaca bogoriensis gen. nov. and sp. nov., an alkaliphilic purple nonsulfur bacterium from African Rift Valley soda lakes.</title>
        <authorList>
            <person name="Milford A.D."/>
            <person name="Achenbach L.A."/>
            <person name="Jung D.O."/>
            <person name="Madigan M.T."/>
        </authorList>
    </citation>
    <scope>NUCLEOTIDE SEQUENCE [LARGE SCALE GENOMIC DNA]</scope>
    <source>
        <strain evidence="2 3">2376</strain>
    </source>
</reference>
<proteinExistence type="predicted"/>
<keyword evidence="1" id="KW-1133">Transmembrane helix</keyword>
<evidence type="ECO:0000313" key="2">
    <source>
        <dbReference type="EMBL" id="NYS25683.1"/>
    </source>
</evidence>
<dbReference type="RefSeq" id="WP_179906480.1">
    <property type="nucleotide sequence ID" value="NZ_JACBXS010000023.1"/>
</dbReference>
<accession>A0A7Z0I0K0</accession>
<keyword evidence="3" id="KW-1185">Reference proteome</keyword>
<evidence type="ECO:0000256" key="1">
    <source>
        <dbReference type="SAM" id="Phobius"/>
    </source>
</evidence>
<sequence length="65" mass="6936">MIDTIKSFARSESGAMTVDWVVLTAATCLLGVIFVLQIKGPQDDIGGEIDRSLSAGTLSELSFME</sequence>
<evidence type="ECO:0000313" key="3">
    <source>
        <dbReference type="Proteomes" id="UP000529417"/>
    </source>
</evidence>
<feature type="transmembrane region" description="Helical" evidence="1">
    <location>
        <begin position="20"/>
        <end position="38"/>
    </location>
</feature>
<keyword evidence="1" id="KW-0812">Transmembrane</keyword>
<keyword evidence="1" id="KW-0472">Membrane</keyword>
<protein>
    <recommendedName>
        <fullName evidence="4">Pilus assembly protein</fullName>
    </recommendedName>
</protein>
<dbReference type="AlphaFoldDB" id="A0A7Z0I0K0"/>
<gene>
    <name evidence="2" type="ORF">HUK65_11835</name>
</gene>
<organism evidence="2 3">
    <name type="scientific">Rhabdonatronobacter sediminivivens</name>
    <dbReference type="NCBI Taxonomy" id="2743469"/>
    <lineage>
        <taxon>Bacteria</taxon>
        <taxon>Pseudomonadati</taxon>
        <taxon>Pseudomonadota</taxon>
        <taxon>Alphaproteobacteria</taxon>
        <taxon>Rhodobacterales</taxon>
        <taxon>Paracoccaceae</taxon>
        <taxon>Rhabdonatronobacter</taxon>
    </lineage>
</organism>
<comment type="caution">
    <text evidence="2">The sequence shown here is derived from an EMBL/GenBank/DDBJ whole genome shotgun (WGS) entry which is preliminary data.</text>
</comment>
<evidence type="ECO:0008006" key="4">
    <source>
        <dbReference type="Google" id="ProtNLM"/>
    </source>
</evidence>